<keyword evidence="4" id="KW-1185">Reference proteome</keyword>
<evidence type="ECO:0000313" key="3">
    <source>
        <dbReference type="EMBL" id="MBL0706286.1"/>
    </source>
</evidence>
<dbReference type="RefSeq" id="WP_189692695.1">
    <property type="nucleotide sequence ID" value="NZ_BNCM01000003.1"/>
</dbReference>
<dbReference type="InterPro" id="IPR027417">
    <property type="entry name" value="P-loop_NTPase"/>
</dbReference>
<dbReference type="EMBL" id="JAERRC010000030">
    <property type="protein sequence ID" value="MBL0706286.1"/>
    <property type="molecule type" value="Genomic_DNA"/>
</dbReference>
<dbReference type="SUPFAM" id="SSF52540">
    <property type="entry name" value="P-loop containing nucleoside triphosphate hydrolases"/>
    <property type="match status" value="1"/>
</dbReference>
<dbReference type="InterPro" id="IPR051396">
    <property type="entry name" value="Bact_Antivir_Def_Nuclease"/>
</dbReference>
<dbReference type="Pfam" id="PF13304">
    <property type="entry name" value="AAA_21"/>
    <property type="match status" value="1"/>
</dbReference>
<protein>
    <submittedName>
        <fullName evidence="3">AAA family ATPase</fullName>
    </submittedName>
</protein>
<name>A0ABS1K7J4_9MICC</name>
<dbReference type="PANTHER" id="PTHR43581">
    <property type="entry name" value="ATP/GTP PHOSPHATASE"/>
    <property type="match status" value="1"/>
</dbReference>
<evidence type="ECO:0000259" key="1">
    <source>
        <dbReference type="Pfam" id="PF13304"/>
    </source>
</evidence>
<dbReference type="InterPro" id="IPR003959">
    <property type="entry name" value="ATPase_AAA_core"/>
</dbReference>
<comment type="caution">
    <text evidence="3">The sequence shown here is derived from an EMBL/GenBank/DDBJ whole genome shotgun (WGS) entry which is preliminary data.</text>
</comment>
<dbReference type="Proteomes" id="UP000639051">
    <property type="component" value="Unassembled WGS sequence"/>
</dbReference>
<dbReference type="Gene3D" id="3.40.50.300">
    <property type="entry name" value="P-loop containing nucleotide triphosphate hydrolases"/>
    <property type="match status" value="1"/>
</dbReference>
<gene>
    <name evidence="3" type="ORF">JJE72_12320</name>
</gene>
<dbReference type="PANTHER" id="PTHR43581:SF4">
    <property type="entry name" value="ATP_GTP PHOSPHATASE"/>
    <property type="match status" value="1"/>
</dbReference>
<organism evidence="3 4">
    <name type="scientific">Sinomonas cellulolyticus</name>
    <dbReference type="NCBI Taxonomy" id="2801916"/>
    <lineage>
        <taxon>Bacteria</taxon>
        <taxon>Bacillati</taxon>
        <taxon>Actinomycetota</taxon>
        <taxon>Actinomycetes</taxon>
        <taxon>Micrococcales</taxon>
        <taxon>Micrococcaceae</taxon>
        <taxon>Sinomonas</taxon>
    </lineage>
</organism>
<dbReference type="CDD" id="cd01026">
    <property type="entry name" value="TOPRIM_OLD"/>
    <property type="match status" value="1"/>
</dbReference>
<accession>A0ABS1K7J4</accession>
<reference evidence="3 4" key="1">
    <citation type="submission" date="2021-01" db="EMBL/GenBank/DDBJ databases">
        <title>Genome public.</title>
        <authorList>
            <person name="Liu C."/>
            <person name="Sun Q."/>
        </authorList>
    </citation>
    <scope>NUCLEOTIDE SEQUENCE [LARGE SCALE GENOMIC DNA]</scope>
    <source>
        <strain evidence="3 4">JC656</strain>
    </source>
</reference>
<evidence type="ECO:0000259" key="2">
    <source>
        <dbReference type="Pfam" id="PF20469"/>
    </source>
</evidence>
<sequence length="535" mass="58320">MKITRIKFENYRRLVDTEISVRDHLVLVGANDVGKSSLLRALDLVLGASAAQLYANITIDDFRSSDVPLLFEVDLEEFSADEKALFPDEIRYEPLLEKAWLTIRLSATVDPSETIAITRTAPHAGTGRQLSRDQVAGLGWKFLSATAQTRDLREDRRSALDDLLRSVDLGSEKADFDKVAEQFQQELSNSNILRQLRTDLAGQLSKALPNKVLTNDLSFVSGASADDEVLSDVRLRVSKGGVEHELSQQSDGTRALYAIALYDMMSAGANVVGIDEPEIHLHPTSQRSMARLLKASSNQKVLATHSTDIVGAFEADSIVVVRPGGELVQPSAGFLAPNERTFVQWWVRDKLEPLTARRIITVEGLSDRVVLERVAELTDRNLDRLGVSVIETNGSAEISAIAKLFGPSGFDLRISRLIDYDAQGTTESATGIAVSDFPTSSVWVSDVDLEDEYVKALGAAEVYNALKNSGQFSTNELSNCTPTGIGGTYTEADVAAFCRRGKYKIRASLSVLPILTSANASKISSINSLLEEIVA</sequence>
<dbReference type="Pfam" id="PF20469">
    <property type="entry name" value="OLD-like_TOPRIM"/>
    <property type="match status" value="1"/>
</dbReference>
<feature type="domain" description="OLD protein-like TOPRIM" evidence="2">
    <location>
        <begin position="356"/>
        <end position="421"/>
    </location>
</feature>
<evidence type="ECO:0000313" key="4">
    <source>
        <dbReference type="Proteomes" id="UP000639051"/>
    </source>
</evidence>
<dbReference type="InterPro" id="IPR034139">
    <property type="entry name" value="TOPRIM_OLD"/>
</dbReference>
<feature type="domain" description="ATPase AAA-type core" evidence="1">
    <location>
        <begin position="26"/>
        <end position="308"/>
    </location>
</feature>
<proteinExistence type="predicted"/>